<dbReference type="PANTHER" id="PTHR44027:SF7">
    <property type="entry name" value="DNAJ HOMOLOG SUBFAMILY C MEMBER 5 HOMOLOG"/>
    <property type="match status" value="1"/>
</dbReference>
<reference evidence="9 10" key="1">
    <citation type="journal article" date="2013" name="PLoS ONE">
        <title>Predicting the Proteins of Angomonas deanei, Strigomonas culicis and Their Respective Endosymbionts Reveals New Aspects of the Trypanosomatidae Family.</title>
        <authorList>
            <person name="Motta M.C."/>
            <person name="Martins A.C."/>
            <person name="de Souza S.S."/>
            <person name="Catta-Preta C.M."/>
            <person name="Silva R."/>
            <person name="Klein C.C."/>
            <person name="de Almeida L.G."/>
            <person name="de Lima Cunha O."/>
            <person name="Ciapina L.P."/>
            <person name="Brocchi M."/>
            <person name="Colabardini A.C."/>
            <person name="de Araujo Lima B."/>
            <person name="Machado C.R."/>
            <person name="de Almeida Soares C.M."/>
            <person name="Probst C.M."/>
            <person name="de Menezes C.B."/>
            <person name="Thompson C.E."/>
            <person name="Bartholomeu D.C."/>
            <person name="Gradia D.F."/>
            <person name="Pavoni D.P."/>
            <person name="Grisard E.C."/>
            <person name="Fantinatti-Garboggini F."/>
            <person name="Marchini F.K."/>
            <person name="Rodrigues-Luiz G.F."/>
            <person name="Wagner G."/>
            <person name="Goldman G.H."/>
            <person name="Fietto J.L."/>
            <person name="Elias M.C."/>
            <person name="Goldman M.H."/>
            <person name="Sagot M.F."/>
            <person name="Pereira M."/>
            <person name="Stoco P.H."/>
            <person name="de Mendonca-Neto R.P."/>
            <person name="Teixeira S.M."/>
            <person name="Maciel T.E."/>
            <person name="de Oliveira Mendes T.A."/>
            <person name="Urmenyi T.P."/>
            <person name="de Souza W."/>
            <person name="Schenkman S."/>
            <person name="de Vasconcelos A.T."/>
        </authorList>
    </citation>
    <scope>NUCLEOTIDE SEQUENCE [LARGE SCALE GENOMIC DNA]</scope>
</reference>
<keyword evidence="2 7" id="KW-0472">Membrane</keyword>
<dbReference type="GO" id="GO:0016020">
    <property type="term" value="C:membrane"/>
    <property type="evidence" value="ECO:0007669"/>
    <property type="project" value="UniProtKB-SubCell"/>
</dbReference>
<comment type="subcellular location">
    <subcellularLocation>
        <location evidence="1">Membrane</location>
        <topology evidence="1">Lipid-anchor</topology>
    </subcellularLocation>
</comment>
<dbReference type="PRINTS" id="PR00625">
    <property type="entry name" value="JDOMAIN"/>
</dbReference>
<feature type="transmembrane region" description="Helical" evidence="7">
    <location>
        <begin position="146"/>
        <end position="174"/>
    </location>
</feature>
<organism evidence="9 10">
    <name type="scientific">Strigomonas culicis</name>
    <dbReference type="NCBI Taxonomy" id="28005"/>
    <lineage>
        <taxon>Eukaryota</taxon>
        <taxon>Discoba</taxon>
        <taxon>Euglenozoa</taxon>
        <taxon>Kinetoplastea</taxon>
        <taxon>Metakinetoplastina</taxon>
        <taxon>Trypanosomatida</taxon>
        <taxon>Trypanosomatidae</taxon>
        <taxon>Strigomonadinae</taxon>
        <taxon>Strigomonas</taxon>
    </lineage>
</organism>
<gene>
    <name evidence="9" type="ORF">STCU_04308</name>
</gene>
<dbReference type="InterPro" id="IPR036869">
    <property type="entry name" value="J_dom_sf"/>
</dbReference>
<keyword evidence="10" id="KW-1185">Reference proteome</keyword>
<feature type="transmembrane region" description="Helical" evidence="7">
    <location>
        <begin position="451"/>
        <end position="474"/>
    </location>
</feature>
<evidence type="ECO:0000256" key="6">
    <source>
        <dbReference type="SAM" id="MobiDB-lite"/>
    </source>
</evidence>
<feature type="compositionally biased region" description="Low complexity" evidence="6">
    <location>
        <begin position="538"/>
        <end position="548"/>
    </location>
</feature>
<feature type="transmembrane region" description="Helical" evidence="7">
    <location>
        <begin position="334"/>
        <end position="353"/>
    </location>
</feature>
<dbReference type="PROSITE" id="PS50076">
    <property type="entry name" value="DNAJ_2"/>
    <property type="match status" value="1"/>
</dbReference>
<feature type="transmembrane region" description="Helical" evidence="7">
    <location>
        <begin position="220"/>
        <end position="240"/>
    </location>
</feature>
<keyword evidence="7" id="KW-0812">Transmembrane</keyword>
<feature type="compositionally biased region" description="Polar residues" evidence="6">
    <location>
        <begin position="406"/>
        <end position="422"/>
    </location>
</feature>
<comment type="caution">
    <text evidence="9">The sequence shown here is derived from an EMBL/GenBank/DDBJ whole genome shotgun (WGS) entry which is preliminary data.</text>
</comment>
<dbReference type="AlphaFoldDB" id="S9W2A8"/>
<dbReference type="Pfam" id="PF10269">
    <property type="entry name" value="Tmemb_185A"/>
    <property type="match status" value="1"/>
</dbReference>
<feature type="compositionally biased region" description="Basic and acidic residues" evidence="6">
    <location>
        <begin position="574"/>
        <end position="590"/>
    </location>
</feature>
<evidence type="ECO:0000259" key="8">
    <source>
        <dbReference type="PROSITE" id="PS50076"/>
    </source>
</evidence>
<feature type="domain" description="J" evidence="8">
    <location>
        <begin position="61"/>
        <end position="124"/>
    </location>
</feature>
<dbReference type="InterPro" id="IPR019396">
    <property type="entry name" value="TM_Fragile-X-F-assoc"/>
</dbReference>
<feature type="transmembrane region" description="Helical" evidence="7">
    <location>
        <begin position="20"/>
        <end position="50"/>
    </location>
</feature>
<evidence type="ECO:0000256" key="3">
    <source>
        <dbReference type="ARBA" id="ARBA00023139"/>
    </source>
</evidence>
<feature type="transmembrane region" description="Helical" evidence="7">
    <location>
        <begin position="305"/>
        <end position="322"/>
    </location>
</feature>
<keyword evidence="4" id="KW-0143">Chaperone</keyword>
<feature type="transmembrane region" description="Helical" evidence="7">
    <location>
        <begin position="494"/>
        <end position="519"/>
    </location>
</feature>
<dbReference type="PROSITE" id="PS00636">
    <property type="entry name" value="DNAJ_1"/>
    <property type="match status" value="1"/>
</dbReference>
<dbReference type="CDD" id="cd06257">
    <property type="entry name" value="DnaJ"/>
    <property type="match status" value="1"/>
</dbReference>
<dbReference type="InterPro" id="IPR051434">
    <property type="entry name" value="DnaJ_C_subfamily_member5"/>
</dbReference>
<name>S9W2A8_9TRYP</name>
<keyword evidence="3" id="KW-0564">Palmitate</keyword>
<keyword evidence="7" id="KW-1133">Transmembrane helix</keyword>
<dbReference type="Gene3D" id="1.10.287.110">
    <property type="entry name" value="DnaJ domain"/>
    <property type="match status" value="1"/>
</dbReference>
<evidence type="ECO:0000256" key="2">
    <source>
        <dbReference type="ARBA" id="ARBA00023136"/>
    </source>
</evidence>
<evidence type="ECO:0000256" key="1">
    <source>
        <dbReference type="ARBA" id="ARBA00004635"/>
    </source>
</evidence>
<dbReference type="GO" id="GO:0005737">
    <property type="term" value="C:cytoplasm"/>
    <property type="evidence" value="ECO:0007669"/>
    <property type="project" value="UniProtKB-ARBA"/>
</dbReference>
<feature type="compositionally biased region" description="Basic and acidic residues" evidence="6">
    <location>
        <begin position="390"/>
        <end position="401"/>
    </location>
</feature>
<dbReference type="InterPro" id="IPR001623">
    <property type="entry name" value="DnaJ_domain"/>
</dbReference>
<dbReference type="Pfam" id="PF00226">
    <property type="entry name" value="DnaJ"/>
    <property type="match status" value="1"/>
</dbReference>
<proteinExistence type="predicted"/>
<evidence type="ECO:0000313" key="9">
    <source>
        <dbReference type="EMBL" id="EPY29955.1"/>
    </source>
</evidence>
<feature type="region of interest" description="Disordered" evidence="6">
    <location>
        <begin position="534"/>
        <end position="590"/>
    </location>
</feature>
<dbReference type="OrthoDB" id="10250354at2759"/>
<evidence type="ECO:0000256" key="7">
    <source>
        <dbReference type="SAM" id="Phobius"/>
    </source>
</evidence>
<feature type="compositionally biased region" description="Low complexity" evidence="6">
    <location>
        <begin position="426"/>
        <end position="437"/>
    </location>
</feature>
<dbReference type="PANTHER" id="PTHR44027">
    <property type="entry name" value="DNAJ HOMOLOG SUBFAMILY C MEMBER 5 HOMOLOG"/>
    <property type="match status" value="1"/>
</dbReference>
<protein>
    <submittedName>
        <fullName evidence="9">Dnaj chaperone-like protein</fullName>
    </submittedName>
</protein>
<dbReference type="EMBL" id="ATMH01004308">
    <property type="protein sequence ID" value="EPY29955.1"/>
    <property type="molecule type" value="Genomic_DNA"/>
</dbReference>
<sequence>MAPTIFSVDTSLYSKQLGSLSSLFLLSAAASSSDNLLFFFFLVVGAHVLLTRSKKKTHMVDYYAALEVDRNASEEAIKRSYRRLALRYHPDKAGPDGTAKFKEISIAYQVLSDPQKKDVYDQYGEAGLEAMDNPLHNVVPLKAIQCVMIVTLSLLLLITIMILLFFAFLCAYVDGRLSENWSYVKVFAPLFIIDIVVGLITLVLMIMTPCILRGLDRVRFWFACLAVLCVLVLTIVTPVAKDEKDRRAADGRTDYVQWRVWLTPGYLLSCFVLLAVGIFAPTTAQLRELRAYGRPHFARYRPVSFALRMLAAACLPTFFALVACRADEVITTNYFVVIALPAFVAAGCLLVDFTATRVLAKVRTPVDDEAGNAPPGDTSNAGETYAHTSERAAGEDGHGEEEGNGFSTPENLNSTPPQSCQGQADAPHSTAGSATGATPTSTFAEDSLCLIVARAVVLLLVMSLLLATIVMVAVRLNHHAAHGTYAGVMPLGHALIPLYLLIGVLVCVALFGLLFFCCAGPVLVAPLQSDAGEEEAHPMAPADAAAAARPRRQDHAPEPTHADEAVPVLLLPDKPVESESLRREQLDRLD</sequence>
<feature type="region of interest" description="Disordered" evidence="6">
    <location>
        <begin position="390"/>
        <end position="437"/>
    </location>
</feature>
<feature type="compositionally biased region" description="Basic and acidic residues" evidence="6">
    <location>
        <begin position="551"/>
        <end position="564"/>
    </location>
</feature>
<feature type="transmembrane region" description="Helical" evidence="7">
    <location>
        <begin position="186"/>
        <end position="208"/>
    </location>
</feature>
<dbReference type="InterPro" id="IPR018253">
    <property type="entry name" value="DnaJ_domain_CS"/>
</dbReference>
<dbReference type="SMART" id="SM00271">
    <property type="entry name" value="DnaJ"/>
    <property type="match status" value="1"/>
</dbReference>
<dbReference type="Proteomes" id="UP000015354">
    <property type="component" value="Unassembled WGS sequence"/>
</dbReference>
<accession>S9W2A8</accession>
<feature type="transmembrane region" description="Helical" evidence="7">
    <location>
        <begin position="260"/>
        <end position="284"/>
    </location>
</feature>
<evidence type="ECO:0000256" key="5">
    <source>
        <dbReference type="ARBA" id="ARBA00023288"/>
    </source>
</evidence>
<evidence type="ECO:0000313" key="10">
    <source>
        <dbReference type="Proteomes" id="UP000015354"/>
    </source>
</evidence>
<dbReference type="SUPFAM" id="SSF46565">
    <property type="entry name" value="Chaperone J-domain"/>
    <property type="match status" value="1"/>
</dbReference>
<keyword evidence="5" id="KW-0449">Lipoprotein</keyword>
<evidence type="ECO:0000256" key="4">
    <source>
        <dbReference type="ARBA" id="ARBA00023186"/>
    </source>
</evidence>